<sequence length="106" mass="11141">MGKISVCLNPCPTSQSQIPNLRLSSSSSSSISLIFFPSPNAANSLVAHQDGKLIGTEMGLLELKVCGVLSEASICSPHLISLDASFYGQLKDDCLFATKSVCPLIP</sequence>
<dbReference type="Proteomes" id="UP001202328">
    <property type="component" value="Unassembled WGS sequence"/>
</dbReference>
<gene>
    <name evidence="1" type="ORF">MKW98_019649</name>
</gene>
<dbReference type="EMBL" id="JAJJMB010012638">
    <property type="protein sequence ID" value="KAI3875076.1"/>
    <property type="molecule type" value="Genomic_DNA"/>
</dbReference>
<protein>
    <submittedName>
        <fullName evidence="1">Uncharacterized protein</fullName>
    </submittedName>
</protein>
<dbReference type="AlphaFoldDB" id="A0AAD4XA91"/>
<keyword evidence="2" id="KW-1185">Reference proteome</keyword>
<organism evidence="1 2">
    <name type="scientific">Papaver atlanticum</name>
    <dbReference type="NCBI Taxonomy" id="357466"/>
    <lineage>
        <taxon>Eukaryota</taxon>
        <taxon>Viridiplantae</taxon>
        <taxon>Streptophyta</taxon>
        <taxon>Embryophyta</taxon>
        <taxon>Tracheophyta</taxon>
        <taxon>Spermatophyta</taxon>
        <taxon>Magnoliopsida</taxon>
        <taxon>Ranunculales</taxon>
        <taxon>Papaveraceae</taxon>
        <taxon>Papaveroideae</taxon>
        <taxon>Papaver</taxon>
    </lineage>
</organism>
<proteinExistence type="predicted"/>
<evidence type="ECO:0000313" key="2">
    <source>
        <dbReference type="Proteomes" id="UP001202328"/>
    </source>
</evidence>
<evidence type="ECO:0000313" key="1">
    <source>
        <dbReference type="EMBL" id="KAI3875076.1"/>
    </source>
</evidence>
<name>A0AAD4XA91_9MAGN</name>
<reference evidence="1" key="1">
    <citation type="submission" date="2022-04" db="EMBL/GenBank/DDBJ databases">
        <title>A functionally conserved STORR gene fusion in Papaver species that diverged 16.8 million years ago.</title>
        <authorList>
            <person name="Catania T."/>
        </authorList>
    </citation>
    <scope>NUCLEOTIDE SEQUENCE</scope>
    <source>
        <strain evidence="1">S-188037</strain>
    </source>
</reference>
<comment type="caution">
    <text evidence="1">The sequence shown here is derived from an EMBL/GenBank/DDBJ whole genome shotgun (WGS) entry which is preliminary data.</text>
</comment>
<accession>A0AAD4XA91</accession>